<reference evidence="1 2" key="1">
    <citation type="submission" date="2016-10" db="EMBL/GenBank/DDBJ databases">
        <authorList>
            <person name="de Groot N.N."/>
        </authorList>
    </citation>
    <scope>NUCLEOTIDE SEQUENCE [LARGE SCALE GENOMIC DNA]</scope>
    <source>
        <strain evidence="1 2">DSM 20475</strain>
    </source>
</reference>
<dbReference type="STRING" id="2741.SAMN04489866_10930"/>
<proteinExistence type="predicted"/>
<evidence type="ECO:0000313" key="1">
    <source>
        <dbReference type="EMBL" id="SDD87823.1"/>
    </source>
</evidence>
<organism evidence="1 2">
    <name type="scientific">Peptococcus niger</name>
    <dbReference type="NCBI Taxonomy" id="2741"/>
    <lineage>
        <taxon>Bacteria</taxon>
        <taxon>Bacillati</taxon>
        <taxon>Bacillota</taxon>
        <taxon>Clostridia</taxon>
        <taxon>Eubacteriales</taxon>
        <taxon>Peptococcaceae</taxon>
        <taxon>Peptococcus</taxon>
    </lineage>
</organism>
<dbReference type="RefSeq" id="WP_200781893.1">
    <property type="nucleotide sequence ID" value="NZ_FNAF01000009.1"/>
</dbReference>
<sequence length="316" mass="36162">MGQLLADAFGSEIVPDVLPDDKMYYNIAKRIIGPSLQYNYDIVGDYARDVQTLLNEQAGLSIKGIKPEINQDRIAGIINKISNYETFDQGKWMLDEPVVNFSQSVVDDTIKANADFQYKAGLKPKIIRTEAGNCCDWCKGLAGVYAYPDVPKDVYRRHRFCRCTVDYYPGDGKKQDVWSKKWKDPDKDDKIILRKELNKIPNSTLNAYTLKKLEEKNWTPAFKAKAIKFYRETSKAGVEFSDHAVARTLQRVINDGLMNQEEIIQLLKGKAKYVQDDGRLIFNKGKVYFIRNQNTGDIVSVVVSDKIRKGWVKHDE</sequence>
<dbReference type="Proteomes" id="UP000198995">
    <property type="component" value="Unassembled WGS sequence"/>
</dbReference>
<evidence type="ECO:0000313" key="2">
    <source>
        <dbReference type="Proteomes" id="UP000198995"/>
    </source>
</evidence>
<accession>A0A1G6YCV2</accession>
<keyword evidence="2" id="KW-1185">Reference proteome</keyword>
<dbReference type="EMBL" id="FNAF01000009">
    <property type="protein sequence ID" value="SDD87823.1"/>
    <property type="molecule type" value="Genomic_DNA"/>
</dbReference>
<dbReference type="AlphaFoldDB" id="A0A1G6YCV2"/>
<name>A0A1G6YCV2_PEPNI</name>
<gene>
    <name evidence="1" type="ORF">SAMN04489866_10930</name>
</gene>
<protein>
    <submittedName>
        <fullName evidence="1">Uncharacterized protein</fullName>
    </submittedName>
</protein>